<comment type="caution">
    <text evidence="3">The sequence shown here is derived from an EMBL/GenBank/DDBJ whole genome shotgun (WGS) entry which is preliminary data.</text>
</comment>
<dbReference type="InterPro" id="IPR018649">
    <property type="entry name" value="SHOCT"/>
</dbReference>
<keyword evidence="4" id="KW-1185">Reference proteome</keyword>
<dbReference type="RefSeq" id="WP_106004099.1">
    <property type="nucleotide sequence ID" value="NZ_CP136419.1"/>
</dbReference>
<dbReference type="CDD" id="cd11586">
    <property type="entry name" value="VbhA_like"/>
    <property type="match status" value="1"/>
</dbReference>
<dbReference type="EMBL" id="PVXM01000001">
    <property type="protein sequence ID" value="PRR76202.1"/>
    <property type="molecule type" value="Genomic_DNA"/>
</dbReference>
<protein>
    <recommendedName>
        <fullName evidence="2">SHOCT domain-containing protein</fullName>
    </recommendedName>
</protein>
<sequence length="78" mass="9246">MMWGFYGNWGMGFWMLMWWVLLISILVLAVYGLVSLINRRAVQQPALHPDPLAILKERYARGEITTDEYRSMRQELLE</sequence>
<evidence type="ECO:0000256" key="1">
    <source>
        <dbReference type="SAM" id="Phobius"/>
    </source>
</evidence>
<evidence type="ECO:0000259" key="2">
    <source>
        <dbReference type="Pfam" id="PF09851"/>
    </source>
</evidence>
<dbReference type="OrthoDB" id="5461404at2"/>
<keyword evidence="1" id="KW-1133">Transmembrane helix</keyword>
<evidence type="ECO:0000313" key="3">
    <source>
        <dbReference type="EMBL" id="PRR76202.1"/>
    </source>
</evidence>
<proteinExistence type="predicted"/>
<gene>
    <name evidence="3" type="ORF">MOHU_00460</name>
</gene>
<organism evidence="3 4">
    <name type="scientific">Neomoorella humiferrea</name>
    <dbReference type="NCBI Taxonomy" id="676965"/>
    <lineage>
        <taxon>Bacteria</taxon>
        <taxon>Bacillati</taxon>
        <taxon>Bacillota</taxon>
        <taxon>Clostridia</taxon>
        <taxon>Neomoorellales</taxon>
        <taxon>Neomoorellaceae</taxon>
        <taxon>Neomoorella</taxon>
    </lineage>
</organism>
<dbReference type="Proteomes" id="UP000238415">
    <property type="component" value="Unassembled WGS sequence"/>
</dbReference>
<keyword evidence="1" id="KW-0472">Membrane</keyword>
<keyword evidence="1" id="KW-0812">Transmembrane</keyword>
<dbReference type="Pfam" id="PF09851">
    <property type="entry name" value="SHOCT"/>
    <property type="match status" value="1"/>
</dbReference>
<dbReference type="InterPro" id="IPR033788">
    <property type="entry name" value="VbhA-like"/>
</dbReference>
<feature type="domain" description="SHOCT" evidence="2">
    <location>
        <begin position="50"/>
        <end position="77"/>
    </location>
</feature>
<feature type="transmembrane region" description="Helical" evidence="1">
    <location>
        <begin position="12"/>
        <end position="34"/>
    </location>
</feature>
<dbReference type="AlphaFoldDB" id="A0A2T0AZ99"/>
<evidence type="ECO:0000313" key="4">
    <source>
        <dbReference type="Proteomes" id="UP000238415"/>
    </source>
</evidence>
<name>A0A2T0AZ99_9FIRM</name>
<accession>A0A2T0AZ99</accession>
<reference evidence="3 4" key="1">
    <citation type="submission" date="2018-03" db="EMBL/GenBank/DDBJ databases">
        <title>Genome sequence of Moorella humiferrea DSM 23265.</title>
        <authorList>
            <person name="Poehlein A."/>
            <person name="Daniel R."/>
        </authorList>
    </citation>
    <scope>NUCLEOTIDE SEQUENCE [LARGE SCALE GENOMIC DNA]</scope>
    <source>
        <strain evidence="3 4">DSM 23265</strain>
    </source>
</reference>